<dbReference type="PANTHER" id="PTHR12384">
    <property type="entry name" value="MATERNAL PROTEIN EXUPERANTIA"/>
    <property type="match status" value="1"/>
</dbReference>
<feature type="domain" description="Exuperantia SAM-like" evidence="2">
    <location>
        <begin position="269"/>
        <end position="341"/>
    </location>
</feature>
<gene>
    <name evidence="4" type="ORF">MELIAE_LOCUS4206</name>
</gene>
<evidence type="ECO:0008006" key="6">
    <source>
        <dbReference type="Google" id="ProtNLM"/>
    </source>
</evidence>
<evidence type="ECO:0000313" key="5">
    <source>
        <dbReference type="Proteomes" id="UP001154078"/>
    </source>
</evidence>
<accession>A0A9P0B011</accession>
<dbReference type="PANTHER" id="PTHR12384:SF2">
    <property type="entry name" value="MATERNAL PROTEIN EXUPERANTIA"/>
    <property type="match status" value="1"/>
</dbReference>
<dbReference type="Proteomes" id="UP001154078">
    <property type="component" value="Chromosome 2"/>
</dbReference>
<organism evidence="4 5">
    <name type="scientific">Brassicogethes aeneus</name>
    <name type="common">Rape pollen beetle</name>
    <name type="synonym">Meligethes aeneus</name>
    <dbReference type="NCBI Taxonomy" id="1431903"/>
    <lineage>
        <taxon>Eukaryota</taxon>
        <taxon>Metazoa</taxon>
        <taxon>Ecdysozoa</taxon>
        <taxon>Arthropoda</taxon>
        <taxon>Hexapoda</taxon>
        <taxon>Insecta</taxon>
        <taxon>Pterygota</taxon>
        <taxon>Neoptera</taxon>
        <taxon>Endopterygota</taxon>
        <taxon>Coleoptera</taxon>
        <taxon>Polyphaga</taxon>
        <taxon>Cucujiformia</taxon>
        <taxon>Nitidulidae</taxon>
        <taxon>Meligethinae</taxon>
        <taxon>Brassicogethes</taxon>
    </lineage>
</organism>
<sequence length="411" mass="46172">MVQNDSSNSGDESSPPVIPENPAKGIDSGNFRLVGWGIDTTGRRLIDEICQIAAYTPTSQFAQYIMPFADLNPIFSRKHSMRVVNTVRYRRLKDLKTNQYVKTKSEISALTDFLQWLEEVKGDCDGVLLVYHEIRKASPGMLLESLRRYSLVERFSNVVKGFTNGFNIAQAKCANTTKSFSLKVMSKVLLNKEDEIFSNAVERARASYDIAVHLAQGERQELEAKASGDCTGQEPHIVGFMCPYTNSISAEEEEIAGFKVLLEIQNTYRPVFGALLRASKTERQKASHLRRLLAENNISYDKSKEAYEKNAKEGLGELIKTEIANAKDEELEELLEILDCFFDPEKKAVQPKIRPGYNNNNNRGPRRKSYNQNKNSTSESHSPNASSDNPESAETSPRTDAEVKVEPVEVQ</sequence>
<feature type="compositionally biased region" description="Polar residues" evidence="1">
    <location>
        <begin position="370"/>
        <end position="396"/>
    </location>
</feature>
<dbReference type="InterPro" id="IPR037998">
    <property type="entry name" value="Exu"/>
</dbReference>
<dbReference type="Pfam" id="PF18609">
    <property type="entry name" value="SAM_Exu"/>
    <property type="match status" value="1"/>
</dbReference>
<dbReference type="Pfam" id="PF22123">
    <property type="entry name" value="Exu_RNase_H_like"/>
    <property type="match status" value="1"/>
</dbReference>
<feature type="compositionally biased region" description="Basic and acidic residues" evidence="1">
    <location>
        <begin position="397"/>
        <end position="411"/>
    </location>
</feature>
<protein>
    <recommendedName>
        <fullName evidence="6">Maternal protein exuperantia</fullName>
    </recommendedName>
</protein>
<dbReference type="GO" id="GO:0003723">
    <property type="term" value="F:RNA binding"/>
    <property type="evidence" value="ECO:0007669"/>
    <property type="project" value="InterPro"/>
</dbReference>
<name>A0A9P0B011_BRAAE</name>
<proteinExistence type="predicted"/>
<evidence type="ECO:0000259" key="2">
    <source>
        <dbReference type="Pfam" id="PF18609"/>
    </source>
</evidence>
<evidence type="ECO:0000256" key="1">
    <source>
        <dbReference type="SAM" id="MobiDB-lite"/>
    </source>
</evidence>
<dbReference type="OrthoDB" id="8251179at2759"/>
<dbReference type="SUPFAM" id="SSF53098">
    <property type="entry name" value="Ribonuclease H-like"/>
    <property type="match status" value="1"/>
</dbReference>
<dbReference type="EMBL" id="OV121133">
    <property type="protein sequence ID" value="CAH0551645.1"/>
    <property type="molecule type" value="Genomic_DNA"/>
</dbReference>
<feature type="compositionally biased region" description="Polar residues" evidence="1">
    <location>
        <begin position="1"/>
        <end position="12"/>
    </location>
</feature>
<dbReference type="GO" id="GO:0045450">
    <property type="term" value="P:bicoid mRNA localization"/>
    <property type="evidence" value="ECO:0007669"/>
    <property type="project" value="InterPro"/>
</dbReference>
<evidence type="ECO:0000259" key="3">
    <source>
        <dbReference type="Pfam" id="PF22123"/>
    </source>
</evidence>
<feature type="compositionally biased region" description="Low complexity" evidence="1">
    <location>
        <begin position="354"/>
        <end position="363"/>
    </location>
</feature>
<dbReference type="InterPro" id="IPR040941">
    <property type="entry name" value="SAM_Exu"/>
</dbReference>
<evidence type="ECO:0000313" key="4">
    <source>
        <dbReference type="EMBL" id="CAH0551645.1"/>
    </source>
</evidence>
<reference evidence="4" key="1">
    <citation type="submission" date="2021-12" db="EMBL/GenBank/DDBJ databases">
        <authorList>
            <person name="King R."/>
        </authorList>
    </citation>
    <scope>NUCLEOTIDE SEQUENCE</scope>
</reference>
<feature type="region of interest" description="Disordered" evidence="1">
    <location>
        <begin position="351"/>
        <end position="411"/>
    </location>
</feature>
<dbReference type="InterPro" id="IPR012337">
    <property type="entry name" value="RNaseH-like_sf"/>
</dbReference>
<dbReference type="GO" id="GO:0042803">
    <property type="term" value="F:protein homodimerization activity"/>
    <property type="evidence" value="ECO:0007669"/>
    <property type="project" value="InterPro"/>
</dbReference>
<keyword evidence="5" id="KW-1185">Reference proteome</keyword>
<dbReference type="AlphaFoldDB" id="A0A9P0B011"/>
<feature type="domain" description="Exuperantia RNAse H-like" evidence="3">
    <location>
        <begin position="31"/>
        <end position="189"/>
    </location>
</feature>
<feature type="region of interest" description="Disordered" evidence="1">
    <location>
        <begin position="1"/>
        <end position="24"/>
    </location>
</feature>
<dbReference type="InterPro" id="IPR054362">
    <property type="entry name" value="Exu_RNase_H-like"/>
</dbReference>